<accession>A0ABM8V3G2</accession>
<organism evidence="2 3">
    <name type="scientific">Thermobacillus xylanilyticus</name>
    <dbReference type="NCBI Taxonomy" id="76633"/>
    <lineage>
        <taxon>Bacteria</taxon>
        <taxon>Bacillati</taxon>
        <taxon>Bacillota</taxon>
        <taxon>Bacilli</taxon>
        <taxon>Bacillales</taxon>
        <taxon>Paenibacillaceae</taxon>
        <taxon>Thermobacillus</taxon>
    </lineage>
</organism>
<reference evidence="2 3" key="1">
    <citation type="submission" date="2021-04" db="EMBL/GenBank/DDBJ databases">
        <authorList>
            <person name="Rakotoarivonina H."/>
        </authorList>
    </citation>
    <scope>NUCLEOTIDE SEQUENCE [LARGE SCALE GENOMIC DNA]</scope>
    <source>
        <strain evidence="2 3">XE</strain>
    </source>
</reference>
<comment type="caution">
    <text evidence="2">The sequence shown here is derived from an EMBL/GenBank/DDBJ whole genome shotgun (WGS) entry which is preliminary data.</text>
</comment>
<keyword evidence="3" id="KW-1185">Reference proteome</keyword>
<sequence>MDRSRLLSGLPPDQPDGFEQSTLA</sequence>
<gene>
    <name evidence="2" type="primary">txxe 1708</name>
    <name evidence="2" type="ORF">TXXE_08430</name>
</gene>
<proteinExistence type="predicted"/>
<evidence type="ECO:0000313" key="2">
    <source>
        <dbReference type="EMBL" id="CAG5085007.1"/>
    </source>
</evidence>
<dbReference type="Proteomes" id="UP000681526">
    <property type="component" value="Unassembled WGS sequence"/>
</dbReference>
<feature type="region of interest" description="Disordered" evidence="1">
    <location>
        <begin position="1"/>
        <end position="24"/>
    </location>
</feature>
<protein>
    <submittedName>
        <fullName evidence="2">Uncharacterized protein</fullName>
    </submittedName>
</protein>
<evidence type="ECO:0000313" key="3">
    <source>
        <dbReference type="Proteomes" id="UP000681526"/>
    </source>
</evidence>
<name>A0ABM8V3G2_THEXY</name>
<dbReference type="EMBL" id="CAJRAY010000038">
    <property type="protein sequence ID" value="CAG5085007.1"/>
    <property type="molecule type" value="Genomic_DNA"/>
</dbReference>
<evidence type="ECO:0000256" key="1">
    <source>
        <dbReference type="SAM" id="MobiDB-lite"/>
    </source>
</evidence>